<keyword evidence="2" id="KW-1185">Reference proteome</keyword>
<protein>
    <submittedName>
        <fullName evidence="1">Uncharacterized protein</fullName>
    </submittedName>
</protein>
<evidence type="ECO:0000313" key="2">
    <source>
        <dbReference type="Proteomes" id="UP000013201"/>
    </source>
</evidence>
<name>N1MR50_9SPHN</name>
<dbReference type="EMBL" id="CAVK010000179">
    <property type="protein sequence ID" value="CCW19189.1"/>
    <property type="molecule type" value="Genomic_DNA"/>
</dbReference>
<reference evidence="2" key="2">
    <citation type="submission" date="2013-04" db="EMBL/GenBank/DDBJ databases">
        <title>Bisphenol A degrading Sphingobium sp. strain BiD32.</title>
        <authorList>
            <person name="Nielsen J.L."/>
            <person name="Zhou N.A."/>
            <person name="Kjeldal H."/>
        </authorList>
    </citation>
    <scope>NUCLEOTIDE SEQUENCE [LARGE SCALE GENOMIC DNA]</scope>
    <source>
        <strain evidence="2">BiD32</strain>
    </source>
</reference>
<proteinExistence type="predicted"/>
<sequence>MDTVNLGHVVSAPVDTGFVAMRSAGDLIRTTPPVALRMGS</sequence>
<reference evidence="1 2" key="1">
    <citation type="submission" date="2013-03" db="EMBL/GenBank/DDBJ databases">
        <authorList>
            <person name="Le V."/>
        </authorList>
    </citation>
    <scope>NUCLEOTIDE SEQUENCE [LARGE SCALE GENOMIC DNA]</scope>
    <source>
        <strain evidence="1 2">BiD32</strain>
    </source>
</reference>
<dbReference type="Proteomes" id="UP000013201">
    <property type="component" value="Unassembled WGS sequence"/>
</dbReference>
<accession>N1MR50</accession>
<evidence type="ECO:0000313" key="1">
    <source>
        <dbReference type="EMBL" id="CCW19189.1"/>
    </source>
</evidence>
<organism evidence="1 2">
    <name type="scientific">Sphingobium indicum BiD32</name>
    <dbReference type="NCBI Taxonomy" id="1301087"/>
    <lineage>
        <taxon>Bacteria</taxon>
        <taxon>Pseudomonadati</taxon>
        <taxon>Pseudomonadota</taxon>
        <taxon>Alphaproteobacteria</taxon>
        <taxon>Sphingomonadales</taxon>
        <taxon>Sphingomonadaceae</taxon>
        <taxon>Sphingobium</taxon>
    </lineage>
</organism>
<comment type="caution">
    <text evidence="1">The sequence shown here is derived from an EMBL/GenBank/DDBJ whole genome shotgun (WGS) entry which is preliminary data.</text>
</comment>
<gene>
    <name evidence="1" type="ORF">EBBID32_35550</name>
</gene>
<dbReference type="AlphaFoldDB" id="N1MR50"/>